<dbReference type="PROSITE" id="PS52016">
    <property type="entry name" value="TONB_DEPENDENT_REC_3"/>
    <property type="match status" value="1"/>
</dbReference>
<dbReference type="SUPFAM" id="SSF56935">
    <property type="entry name" value="Porins"/>
    <property type="match status" value="1"/>
</dbReference>
<evidence type="ECO:0000256" key="3">
    <source>
        <dbReference type="ARBA" id="ARBA00022452"/>
    </source>
</evidence>
<dbReference type="Pfam" id="PF00593">
    <property type="entry name" value="TonB_dep_Rec_b-barrel"/>
    <property type="match status" value="1"/>
</dbReference>
<name>A0A2W2B9U5_9BACT</name>
<protein>
    <submittedName>
        <fullName evidence="15">SusC/RagA family TonB-linked outer membrane protein</fullName>
    </submittedName>
</protein>
<dbReference type="InterPro" id="IPR023996">
    <property type="entry name" value="TonB-dep_OMP_SusC/RagA"/>
</dbReference>
<evidence type="ECO:0000256" key="8">
    <source>
        <dbReference type="ARBA" id="ARBA00023170"/>
    </source>
</evidence>
<evidence type="ECO:0000256" key="11">
    <source>
        <dbReference type="RuleBase" id="RU003357"/>
    </source>
</evidence>
<dbReference type="EMBL" id="QKTW01000016">
    <property type="protein sequence ID" value="PZF73009.1"/>
    <property type="molecule type" value="Genomic_DNA"/>
</dbReference>
<evidence type="ECO:0000256" key="6">
    <source>
        <dbReference type="ARBA" id="ARBA00023077"/>
    </source>
</evidence>
<dbReference type="Gene3D" id="2.40.170.20">
    <property type="entry name" value="TonB-dependent receptor, beta-barrel domain"/>
    <property type="match status" value="1"/>
</dbReference>
<dbReference type="Pfam" id="PF13715">
    <property type="entry name" value="CarbopepD_reg_2"/>
    <property type="match status" value="1"/>
</dbReference>
<comment type="similarity">
    <text evidence="10 11">Belongs to the TonB-dependent receptor family.</text>
</comment>
<comment type="subcellular location">
    <subcellularLocation>
        <location evidence="1 10">Cell outer membrane</location>
        <topology evidence="1 10">Multi-pass membrane protein</topology>
    </subcellularLocation>
</comment>
<keyword evidence="2 10" id="KW-0813">Transport</keyword>
<feature type="chain" id="PRO_5015934957" evidence="12">
    <location>
        <begin position="19"/>
        <end position="1080"/>
    </location>
</feature>
<evidence type="ECO:0000256" key="7">
    <source>
        <dbReference type="ARBA" id="ARBA00023136"/>
    </source>
</evidence>
<evidence type="ECO:0000256" key="12">
    <source>
        <dbReference type="SAM" id="SignalP"/>
    </source>
</evidence>
<dbReference type="GO" id="GO:0009279">
    <property type="term" value="C:cell outer membrane"/>
    <property type="evidence" value="ECO:0007669"/>
    <property type="project" value="UniProtKB-SubCell"/>
</dbReference>
<reference evidence="15 16" key="1">
    <citation type="submission" date="2018-06" db="EMBL/GenBank/DDBJ databases">
        <title>Mucibacter soli gen. nov., sp. nov., a new member of the family Chitinophagaceae producing mucin.</title>
        <authorList>
            <person name="Kim M.-K."/>
            <person name="Park S."/>
            <person name="Kim T.-S."/>
            <person name="Joung Y."/>
            <person name="Han J.-H."/>
            <person name="Kim S.B."/>
        </authorList>
    </citation>
    <scope>NUCLEOTIDE SEQUENCE [LARGE SCALE GENOMIC DNA]</scope>
    <source>
        <strain evidence="15 16">R1-15</strain>
    </source>
</reference>
<evidence type="ECO:0000256" key="5">
    <source>
        <dbReference type="ARBA" id="ARBA00022729"/>
    </source>
</evidence>
<keyword evidence="16" id="KW-1185">Reference proteome</keyword>
<dbReference type="InterPro" id="IPR036942">
    <property type="entry name" value="Beta-barrel_TonB_sf"/>
</dbReference>
<dbReference type="PANTHER" id="PTHR30069:SF29">
    <property type="entry name" value="HEMOGLOBIN AND HEMOGLOBIN-HAPTOGLOBIN-BINDING PROTEIN 1-RELATED"/>
    <property type="match status" value="1"/>
</dbReference>
<dbReference type="InterPro" id="IPR008969">
    <property type="entry name" value="CarboxyPept-like_regulatory"/>
</dbReference>
<dbReference type="PANTHER" id="PTHR30069">
    <property type="entry name" value="TONB-DEPENDENT OUTER MEMBRANE RECEPTOR"/>
    <property type="match status" value="1"/>
</dbReference>
<evidence type="ECO:0000313" key="15">
    <source>
        <dbReference type="EMBL" id="PZF73009.1"/>
    </source>
</evidence>
<keyword evidence="6 11" id="KW-0798">TonB box</keyword>
<evidence type="ECO:0000313" key="16">
    <source>
        <dbReference type="Proteomes" id="UP000248745"/>
    </source>
</evidence>
<accession>A0A2W2B9U5</accession>
<gene>
    <name evidence="15" type="ORF">DN068_11410</name>
</gene>
<dbReference type="InterPro" id="IPR000531">
    <property type="entry name" value="Beta-barrel_TonB"/>
</dbReference>
<keyword evidence="9 10" id="KW-0998">Cell outer membrane</keyword>
<dbReference type="InterPro" id="IPR037066">
    <property type="entry name" value="Plug_dom_sf"/>
</dbReference>
<keyword evidence="7 10" id="KW-0472">Membrane</keyword>
<sequence length="1080" mass="117936">MKRILLLLIVLLTVSAEAVMAQARKVSGRVLDERNQGLPGAGVAIKGTTLGTVTDVDGNFSVDVPAENKVLTIQSVGYATQDVNITGGTIVVRMQPASNELKEAVVTGALNIRREKRDIGYSATTLSSQDLTAGNNVSALSAIQGKTAGVNITSATGGPGGSTRVVLRGEKSLGNGNNALIVVDGIPINNSSRLEGVSDLSQIDFGNQGNDINPDDIESITVLKGPAAAALYGSIAANGAIMITTKSGRTKKQKSKTEVSFQTRYTLSNILKYPDFQNSYGQGNVYDGIADDHRENFSWGEKFDGQLRPWGQVIDGQQLVKPYSAQPNNIKDFFNTGKTLENNLSLGGGDEKNAFYLSLNTLNNTGVTPNTFYDKYSVRFNGTHDFSNKVYASLNFNYLNISQRVETQGQSANGQGAVWDNLLQTPRDIPVQELKNLDNPFYGYGFTDPNGIQRYGYYGAYSLNPYFVADKFDNRDKTDRIISAVTVGYKPTSHWNIYDRAGVDVISDRTFQKIPKYFYQPFDEVYYSNPDGTTQNQTNNGGYFQGSDARLSFYNDAIANYNNQLSQDIGIDLTVGNNIRYSAENILTSNIDPNTNGLVIPDYYNFGNAQSNVASVNSYFRSGLVAAYGDLRLDYKKTVFLEMTGRNDWSSTLAPGHWSFFYPSMTASWVFTETFKGNFTDKVLTYGKLRGGYASVGNGAGIYQNNAAGFARATSSTQFGSVTFPFATPAGGLIPGYTLGNVIGNPDLRPERTNSWEVGTDLQFFQNRASVEFTYYDNMTVDQITTIPVAPSSGYTGKVVNVGNVRNNGVELAIRVTPISTRSGFRWELFGTYYKNNSMVERLNEGTSQISLGGASDMQVTATVGKPYGAFYGTDLQTDAQGRTVVDSASGMPKLSSTAVYKGSFQPKFIASWGTTLSYKGLTFNVLFNTKQGGVFYSATKDLMDFTGTSEETGKRDPYVFPNSVYINSQGQSVTNTTNFSPYSYYTRVEPAGQNIVNASYVKLQEASLYYTLPAKWFNRAFLGSVMVGAYGNNLFIWTAGSNKYVDPEVNAAGATDVQGFDFRARPSLRNYGFTVKVTF</sequence>
<dbReference type="AlphaFoldDB" id="A0A2W2B9U5"/>
<proteinExistence type="inferred from homology"/>
<dbReference type="Proteomes" id="UP000248745">
    <property type="component" value="Unassembled WGS sequence"/>
</dbReference>
<evidence type="ECO:0000256" key="1">
    <source>
        <dbReference type="ARBA" id="ARBA00004571"/>
    </source>
</evidence>
<feature type="domain" description="TonB-dependent receptor-like beta-barrel" evidence="13">
    <location>
        <begin position="443"/>
        <end position="960"/>
    </location>
</feature>
<dbReference type="NCBIfam" id="TIGR04057">
    <property type="entry name" value="SusC_RagA_signa"/>
    <property type="match status" value="1"/>
</dbReference>
<keyword evidence="4 10" id="KW-0812">Transmembrane</keyword>
<comment type="caution">
    <text evidence="15">The sequence shown here is derived from an EMBL/GenBank/DDBJ whole genome shotgun (WGS) entry which is preliminary data.</text>
</comment>
<evidence type="ECO:0000259" key="14">
    <source>
        <dbReference type="Pfam" id="PF07715"/>
    </source>
</evidence>
<keyword evidence="8" id="KW-0675">Receptor</keyword>
<dbReference type="OrthoDB" id="609136at2"/>
<organism evidence="15 16">
    <name type="scientific">Taibaiella soli</name>
    <dbReference type="NCBI Taxonomy" id="1649169"/>
    <lineage>
        <taxon>Bacteria</taxon>
        <taxon>Pseudomonadati</taxon>
        <taxon>Bacteroidota</taxon>
        <taxon>Chitinophagia</taxon>
        <taxon>Chitinophagales</taxon>
        <taxon>Chitinophagaceae</taxon>
        <taxon>Taibaiella</taxon>
    </lineage>
</organism>
<dbReference type="InterPro" id="IPR012910">
    <property type="entry name" value="Plug_dom"/>
</dbReference>
<dbReference type="Pfam" id="PF07715">
    <property type="entry name" value="Plug"/>
    <property type="match status" value="1"/>
</dbReference>
<dbReference type="RefSeq" id="WP_110999041.1">
    <property type="nucleotide sequence ID" value="NZ_QKTW01000016.1"/>
</dbReference>
<dbReference type="GO" id="GO:0015344">
    <property type="term" value="F:siderophore uptake transmembrane transporter activity"/>
    <property type="evidence" value="ECO:0007669"/>
    <property type="project" value="TreeGrafter"/>
</dbReference>
<dbReference type="Gene3D" id="2.170.130.10">
    <property type="entry name" value="TonB-dependent receptor, plug domain"/>
    <property type="match status" value="1"/>
</dbReference>
<dbReference type="InterPro" id="IPR039426">
    <property type="entry name" value="TonB-dep_rcpt-like"/>
</dbReference>
<dbReference type="Gene3D" id="2.60.40.1120">
    <property type="entry name" value="Carboxypeptidase-like, regulatory domain"/>
    <property type="match status" value="1"/>
</dbReference>
<evidence type="ECO:0000256" key="4">
    <source>
        <dbReference type="ARBA" id="ARBA00022692"/>
    </source>
</evidence>
<feature type="domain" description="TonB-dependent receptor plug" evidence="14">
    <location>
        <begin position="116"/>
        <end position="240"/>
    </location>
</feature>
<dbReference type="GO" id="GO:0044718">
    <property type="term" value="P:siderophore transmembrane transport"/>
    <property type="evidence" value="ECO:0007669"/>
    <property type="project" value="TreeGrafter"/>
</dbReference>
<dbReference type="SUPFAM" id="SSF49464">
    <property type="entry name" value="Carboxypeptidase regulatory domain-like"/>
    <property type="match status" value="1"/>
</dbReference>
<evidence type="ECO:0000256" key="9">
    <source>
        <dbReference type="ARBA" id="ARBA00023237"/>
    </source>
</evidence>
<evidence type="ECO:0000259" key="13">
    <source>
        <dbReference type="Pfam" id="PF00593"/>
    </source>
</evidence>
<keyword evidence="3 10" id="KW-1134">Transmembrane beta strand</keyword>
<evidence type="ECO:0000256" key="2">
    <source>
        <dbReference type="ARBA" id="ARBA00022448"/>
    </source>
</evidence>
<dbReference type="NCBIfam" id="TIGR04056">
    <property type="entry name" value="OMP_RagA_SusC"/>
    <property type="match status" value="1"/>
</dbReference>
<dbReference type="InterPro" id="IPR023997">
    <property type="entry name" value="TonB-dep_OMP_SusC/RagA_CS"/>
</dbReference>
<evidence type="ECO:0000256" key="10">
    <source>
        <dbReference type="PROSITE-ProRule" id="PRU01360"/>
    </source>
</evidence>
<keyword evidence="5 12" id="KW-0732">Signal</keyword>
<feature type="signal peptide" evidence="12">
    <location>
        <begin position="1"/>
        <end position="18"/>
    </location>
</feature>